<proteinExistence type="predicted"/>
<sequence>MLARFKRFDGHPAVLFQIRIDMNRVDIRVFQHFMIIRVAFLNAQLVPKLIKFLLVAAADGHAIRLVVFLVNGDKLRPETQAHYANS</sequence>
<accession>A0A645EKL6</accession>
<comment type="caution">
    <text evidence="1">The sequence shown here is derived from an EMBL/GenBank/DDBJ whole genome shotgun (WGS) entry which is preliminary data.</text>
</comment>
<evidence type="ECO:0000313" key="1">
    <source>
        <dbReference type="EMBL" id="MPN01860.1"/>
    </source>
</evidence>
<reference evidence="1" key="1">
    <citation type="submission" date="2019-08" db="EMBL/GenBank/DDBJ databases">
        <authorList>
            <person name="Kucharzyk K."/>
            <person name="Murdoch R.W."/>
            <person name="Higgins S."/>
            <person name="Loffler F."/>
        </authorList>
    </citation>
    <scope>NUCLEOTIDE SEQUENCE</scope>
</reference>
<protein>
    <submittedName>
        <fullName evidence="1">Uncharacterized protein</fullName>
    </submittedName>
</protein>
<gene>
    <name evidence="1" type="ORF">SDC9_149072</name>
</gene>
<dbReference type="AlphaFoldDB" id="A0A645EKL6"/>
<name>A0A645EKL6_9ZZZZ</name>
<organism evidence="1">
    <name type="scientific">bioreactor metagenome</name>
    <dbReference type="NCBI Taxonomy" id="1076179"/>
    <lineage>
        <taxon>unclassified sequences</taxon>
        <taxon>metagenomes</taxon>
        <taxon>ecological metagenomes</taxon>
    </lineage>
</organism>
<dbReference type="EMBL" id="VSSQ01047839">
    <property type="protein sequence ID" value="MPN01860.1"/>
    <property type="molecule type" value="Genomic_DNA"/>
</dbReference>